<dbReference type="EMBL" id="MHTM01000020">
    <property type="protein sequence ID" value="OHA62126.1"/>
    <property type="molecule type" value="Genomic_DNA"/>
</dbReference>
<evidence type="ECO:0000313" key="2">
    <source>
        <dbReference type="Proteomes" id="UP000177140"/>
    </source>
</evidence>
<proteinExistence type="predicted"/>
<reference evidence="1 2" key="1">
    <citation type="journal article" date="2016" name="Nat. Commun.">
        <title>Thousands of microbial genomes shed light on interconnected biogeochemical processes in an aquifer system.</title>
        <authorList>
            <person name="Anantharaman K."/>
            <person name="Brown C.T."/>
            <person name="Hug L.A."/>
            <person name="Sharon I."/>
            <person name="Castelle C.J."/>
            <person name="Probst A.J."/>
            <person name="Thomas B.C."/>
            <person name="Singh A."/>
            <person name="Wilkins M.J."/>
            <person name="Karaoz U."/>
            <person name="Brodie E.L."/>
            <person name="Williams K.H."/>
            <person name="Hubbard S.S."/>
            <person name="Banfield J.F."/>
        </authorList>
    </citation>
    <scope>NUCLEOTIDE SEQUENCE [LARGE SCALE GENOMIC DNA]</scope>
</reference>
<gene>
    <name evidence="1" type="ORF">A2556_03110</name>
</gene>
<dbReference type="Proteomes" id="UP000177140">
    <property type="component" value="Unassembled WGS sequence"/>
</dbReference>
<evidence type="ECO:0000313" key="1">
    <source>
        <dbReference type="EMBL" id="OHA62126.1"/>
    </source>
</evidence>
<protein>
    <submittedName>
        <fullName evidence="1">Uncharacterized protein</fullName>
    </submittedName>
</protein>
<name>A0A1G2QNR0_9BACT</name>
<comment type="caution">
    <text evidence="1">The sequence shown here is derived from an EMBL/GenBank/DDBJ whole genome shotgun (WGS) entry which is preliminary data.</text>
</comment>
<sequence length="263" mass="29471">MAEKITQVVAITPVWNEDLGMIQAFKNEIEEVRKALNRGGIGFRHFFLSDGAIHLPDDEFPILVRHEKNLGLAQTLLDGYQAVLALSKPPEVIVRLDCQEHDPSKILEVVENMEHTPIGAVFMPVYYWVKGVERPPMREVTQKIAKFIGDLSPIDKAGVLATYNQVFPIGYQAFRREALQTLLPQLQEGVKICEELTGKPATWGLDLLAILLAGNDPSLMTDFIWGGWAEPWQENRGADKVNAQRTKAEVMVEVAIRLGCKTQ</sequence>
<dbReference type="AlphaFoldDB" id="A0A1G2QNR0"/>
<organism evidence="1 2">
    <name type="scientific">Candidatus Vogelbacteria bacterium RIFOXYD2_FULL_44_9</name>
    <dbReference type="NCBI Taxonomy" id="1802441"/>
    <lineage>
        <taxon>Bacteria</taxon>
        <taxon>Candidatus Vogeliibacteriota</taxon>
    </lineage>
</organism>
<accession>A0A1G2QNR0</accession>